<evidence type="ECO:0000313" key="2">
    <source>
        <dbReference type="EMBL" id="CPT67291.1"/>
    </source>
</evidence>
<accession>A0AB33TCD3</accession>
<feature type="compositionally biased region" description="Low complexity" evidence="1">
    <location>
        <begin position="17"/>
        <end position="27"/>
    </location>
</feature>
<evidence type="ECO:0000313" key="3">
    <source>
        <dbReference type="Proteomes" id="UP000038487"/>
    </source>
</evidence>
<protein>
    <recommendedName>
        <fullName evidence="4">Tail assembly chaperone</fullName>
    </recommendedName>
</protein>
<dbReference type="EMBL" id="CSUW01000016">
    <property type="protein sequence ID" value="CPT67291.1"/>
    <property type="molecule type" value="Genomic_DNA"/>
</dbReference>
<feature type="region of interest" description="Disordered" evidence="1">
    <location>
        <begin position="1"/>
        <end position="50"/>
    </location>
</feature>
<proteinExistence type="predicted"/>
<comment type="caution">
    <text evidence="2">The sequence shown here is derived from an EMBL/GenBank/DDBJ whole genome shotgun (WGS) entry which is preliminary data.</text>
</comment>
<gene>
    <name evidence="2" type="ORF">ERS075527_05129</name>
</gene>
<evidence type="ECO:0008006" key="4">
    <source>
        <dbReference type="Google" id="ProtNLM"/>
    </source>
</evidence>
<reference evidence="2 3" key="1">
    <citation type="submission" date="2015-03" db="EMBL/GenBank/DDBJ databases">
        <authorList>
            <consortium name="Pathogen Informatics"/>
            <person name="Murphy D."/>
        </authorList>
    </citation>
    <scope>NUCLEOTIDE SEQUENCE [LARGE SCALE GENOMIC DNA]</scope>
    <source>
        <strain evidence="2 3">PAP036</strain>
    </source>
</reference>
<dbReference type="AlphaFoldDB" id="A0AB33TCD3"/>
<dbReference type="Proteomes" id="UP000038487">
    <property type="component" value="Unassembled WGS sequence"/>
</dbReference>
<sequence>MSTTTARKASPRKAGAKKAAAPAAADAPVDETKEAPASAGAPSPYPDGTALFEFTTSDGYVVQFPKYSEITPPTRQFWWALYQLDETFQAFEWMDWAGVPKEIQLRVVGLGDDEYKAVFDAWFADSKLTAGE</sequence>
<evidence type="ECO:0000256" key="1">
    <source>
        <dbReference type="SAM" id="MobiDB-lite"/>
    </source>
</evidence>
<name>A0AB33TCD3_9MYCO</name>
<dbReference type="RefSeq" id="WP_052536695.1">
    <property type="nucleotide sequence ID" value="NZ_CP014951.1"/>
</dbReference>
<organism evidence="2 3">
    <name type="scientific">Mycobacteroides abscessus</name>
    <dbReference type="NCBI Taxonomy" id="36809"/>
    <lineage>
        <taxon>Bacteria</taxon>
        <taxon>Bacillati</taxon>
        <taxon>Actinomycetota</taxon>
        <taxon>Actinomycetes</taxon>
        <taxon>Mycobacteriales</taxon>
        <taxon>Mycobacteriaceae</taxon>
        <taxon>Mycobacteroides</taxon>
    </lineage>
</organism>